<comment type="similarity">
    <text evidence="1">Belongs to the 'GDXG' lipolytic enzyme family.</text>
</comment>
<evidence type="ECO:0000256" key="3">
    <source>
        <dbReference type="PIRSR" id="PIRSR037251-1"/>
    </source>
</evidence>
<dbReference type="PROSITE" id="PS01174">
    <property type="entry name" value="LIPASE_GDXG_SER"/>
    <property type="match status" value="1"/>
</dbReference>
<dbReference type="OMA" id="MIGYRKL"/>
<dbReference type="GO" id="GO:0052689">
    <property type="term" value="F:carboxylic ester hydrolase activity"/>
    <property type="evidence" value="ECO:0007669"/>
    <property type="project" value="InterPro"/>
</dbReference>
<dbReference type="PIRSF" id="PIRSF037251">
    <property type="entry name" value="Arylacetamide_deacetylase"/>
    <property type="match status" value="1"/>
</dbReference>
<feature type="domain" description="Alpha/beta hydrolase fold-3" evidence="5">
    <location>
        <begin position="68"/>
        <end position="221"/>
    </location>
</feature>
<sequence length="360" mass="40322">MSSLPTLFKGRILESLHICTELQFLHLFHRGGNPGKNATLFIKDTKFKQVPVRIYQPKSPSAGRRKGIVYFHGGGWVFGSIGSHDNICRYLARESESVVVSVGYRLAPEHRYPVPLNDCLAATTHFLETAEDYGVDSAGILLAGDSAGGNLAAAVCQTLVSKQGLPEVRAQILIYPVLQAVDFDLPSYQQNRAVPLLFRERLVFYVLQYVKGDASLLHEVLRGLHVPMNLKLHFRKWLSADHIPKEFKARGYKPAVPISCDEEVYEAVKGLCDPECSPLIAEDAVVCRLPEACIVTCEYDVLRDEALLYKKRLEDNGIRVTWHHVAHGFHGIVSFFDKGFFHFPSGKKAMDEIVKFIKSL</sequence>
<dbReference type="InterPro" id="IPR002168">
    <property type="entry name" value="Lipase_GDXG_HIS_AS"/>
</dbReference>
<proteinExistence type="inferred from homology"/>
<feature type="active site" evidence="3">
    <location>
        <position position="330"/>
    </location>
</feature>
<dbReference type="Ensembl" id="ENSSMRT00000013194.1">
    <property type="protein sequence ID" value="ENSSMRP00000011330.1"/>
    <property type="gene ID" value="ENSSMRG00000008904.1"/>
</dbReference>
<dbReference type="InterPro" id="IPR013094">
    <property type="entry name" value="AB_hydrolase_3"/>
</dbReference>
<dbReference type="PROSITE" id="PS01173">
    <property type="entry name" value="LIPASE_GDXG_HIS"/>
    <property type="match status" value="1"/>
</dbReference>
<dbReference type="PANTHER" id="PTHR48081">
    <property type="entry name" value="AB HYDROLASE SUPERFAMILY PROTEIN C4A8.06C"/>
    <property type="match status" value="1"/>
</dbReference>
<feature type="active site" evidence="3 4">
    <location>
        <position position="146"/>
    </location>
</feature>
<evidence type="ECO:0000313" key="7">
    <source>
        <dbReference type="Proteomes" id="UP000694421"/>
    </source>
</evidence>
<feature type="active site" evidence="3">
    <location>
        <position position="300"/>
    </location>
</feature>
<keyword evidence="7" id="KW-1185">Reference proteome</keyword>
<dbReference type="Proteomes" id="UP000694421">
    <property type="component" value="Unplaced"/>
</dbReference>
<accession>A0A8D0DKR3</accession>
<dbReference type="PANTHER" id="PTHR48081:SF32">
    <property type="entry name" value="ALPHA_BETA HYDROLASE FOLD-3 DOMAIN-CONTAINING PROTEIN"/>
    <property type="match status" value="1"/>
</dbReference>
<reference evidence="6" key="2">
    <citation type="submission" date="2025-09" db="UniProtKB">
        <authorList>
            <consortium name="Ensembl"/>
        </authorList>
    </citation>
    <scope>IDENTIFICATION</scope>
</reference>
<protein>
    <recommendedName>
        <fullName evidence="5">Alpha/beta hydrolase fold-3 domain-containing protein</fullName>
    </recommendedName>
</protein>
<evidence type="ECO:0000256" key="4">
    <source>
        <dbReference type="PROSITE-ProRule" id="PRU10038"/>
    </source>
</evidence>
<evidence type="ECO:0000259" key="5">
    <source>
        <dbReference type="Pfam" id="PF07859"/>
    </source>
</evidence>
<name>A0A8D0DKR3_SALMN</name>
<dbReference type="InterPro" id="IPR033140">
    <property type="entry name" value="Lipase_GDXG_put_SER_AS"/>
</dbReference>
<organism evidence="6 7">
    <name type="scientific">Salvator merianae</name>
    <name type="common">Argentine black and white tegu</name>
    <name type="synonym">Tupinambis merianae</name>
    <dbReference type="NCBI Taxonomy" id="96440"/>
    <lineage>
        <taxon>Eukaryota</taxon>
        <taxon>Metazoa</taxon>
        <taxon>Chordata</taxon>
        <taxon>Craniata</taxon>
        <taxon>Vertebrata</taxon>
        <taxon>Euteleostomi</taxon>
        <taxon>Lepidosauria</taxon>
        <taxon>Squamata</taxon>
        <taxon>Bifurcata</taxon>
        <taxon>Unidentata</taxon>
        <taxon>Episquamata</taxon>
        <taxon>Laterata</taxon>
        <taxon>Teiioidea</taxon>
        <taxon>Teiidae</taxon>
        <taxon>Salvator</taxon>
    </lineage>
</organism>
<evidence type="ECO:0000256" key="1">
    <source>
        <dbReference type="ARBA" id="ARBA00010515"/>
    </source>
</evidence>
<dbReference type="InterPro" id="IPR029058">
    <property type="entry name" value="AB_hydrolase_fold"/>
</dbReference>
<reference evidence="6" key="1">
    <citation type="submission" date="2025-08" db="UniProtKB">
        <authorList>
            <consortium name="Ensembl"/>
        </authorList>
    </citation>
    <scope>IDENTIFICATION</scope>
</reference>
<dbReference type="InterPro" id="IPR017157">
    <property type="entry name" value="Arylacetamide_deacetylase"/>
</dbReference>
<feature type="domain" description="Alpha/beta hydrolase fold-3" evidence="5">
    <location>
        <begin position="268"/>
        <end position="333"/>
    </location>
</feature>
<dbReference type="AlphaFoldDB" id="A0A8D0DKR3"/>
<dbReference type="InterPro" id="IPR050300">
    <property type="entry name" value="GDXG_lipolytic_enzyme"/>
</dbReference>
<dbReference type="GeneTree" id="ENSGT00940000164442"/>
<dbReference type="SUPFAM" id="SSF53474">
    <property type="entry name" value="alpha/beta-Hydrolases"/>
    <property type="match status" value="1"/>
</dbReference>
<dbReference type="GO" id="GO:0016020">
    <property type="term" value="C:membrane"/>
    <property type="evidence" value="ECO:0007669"/>
    <property type="project" value="InterPro"/>
</dbReference>
<dbReference type="Gene3D" id="3.40.50.1820">
    <property type="entry name" value="alpha/beta hydrolase"/>
    <property type="match status" value="1"/>
</dbReference>
<dbReference type="Pfam" id="PF07859">
    <property type="entry name" value="Abhydrolase_3"/>
    <property type="match status" value="2"/>
</dbReference>
<keyword evidence="2" id="KW-0378">Hydrolase</keyword>
<evidence type="ECO:0000256" key="2">
    <source>
        <dbReference type="ARBA" id="ARBA00022801"/>
    </source>
</evidence>
<evidence type="ECO:0000313" key="6">
    <source>
        <dbReference type="Ensembl" id="ENSSMRP00000011330.1"/>
    </source>
</evidence>